<evidence type="ECO:0000259" key="2">
    <source>
        <dbReference type="PROSITE" id="PS51444"/>
    </source>
</evidence>
<feature type="domain" description="FH2" evidence="2">
    <location>
        <begin position="1"/>
        <end position="267"/>
    </location>
</feature>
<feature type="region of interest" description="Disordered" evidence="1">
    <location>
        <begin position="299"/>
        <end position="323"/>
    </location>
</feature>
<dbReference type="Pfam" id="PF02181">
    <property type="entry name" value="FH2"/>
    <property type="match status" value="1"/>
</dbReference>
<feature type="region of interest" description="Disordered" evidence="1">
    <location>
        <begin position="334"/>
        <end position="353"/>
    </location>
</feature>
<keyword evidence="3" id="KW-1185">Reference proteome</keyword>
<dbReference type="InterPro" id="IPR042201">
    <property type="entry name" value="FH2_Formin_sf"/>
</dbReference>
<dbReference type="InterPro" id="IPR015425">
    <property type="entry name" value="FH2_Formin"/>
</dbReference>
<dbReference type="SUPFAM" id="SSF101447">
    <property type="entry name" value="Formin homology 2 domain (FH2 domain)"/>
    <property type="match status" value="1"/>
</dbReference>
<protein>
    <submittedName>
        <fullName evidence="4">FH2 domain-containing protein 1-like</fullName>
    </submittedName>
</protein>
<feature type="region of interest" description="Disordered" evidence="1">
    <location>
        <begin position="368"/>
        <end position="391"/>
    </location>
</feature>
<dbReference type="KEGG" id="emc:129326653"/>
<dbReference type="Gene3D" id="1.20.58.2220">
    <property type="entry name" value="Formin, FH2 domain"/>
    <property type="match status" value="1"/>
</dbReference>
<sequence>MLPDGEEVKKLAAFRGNQKRLSEAESFAVLLVQVPSYARRLELLVLKEEFFPRLNTLQSALQIMTEAALELLDCEELHELLHLVLEAGNFVNEGGYAGSALGFRLPSLLKLADTKANRPGVDLLHFVAQEAEKRDPRLLFFPRKLPHVGPASRIFGLEVVAELQSLGQRVLEAQEGLEALGLKSQMEPFLRAAEAELSAVRASLDSLNRATAALCDFFCEEPENFCLVESCRIFQAFGERFLLAAQENRAREVAERQRRQRQEQARQKKKRRSIATCSAQDPGLQDVELDLLFLGAPPSGRRSRALRGPHPPFDTPQGRERPLPLSRRHTLAALAPCPEPAPPPEDSSAAVLPSKAQRARLFGQSLKALLSPPPASPPKEPGSPGASRAFRFPALFQKKLLPRVTETPASPQASPRDVSALVGFFRRLSTGERPQLPSQA</sequence>
<dbReference type="GeneID" id="129326653"/>
<feature type="compositionally biased region" description="Basic and acidic residues" evidence="1">
    <location>
        <begin position="254"/>
        <end position="266"/>
    </location>
</feature>
<evidence type="ECO:0000313" key="4">
    <source>
        <dbReference type="RefSeq" id="XP_054830915.1"/>
    </source>
</evidence>
<feature type="compositionally biased region" description="Pro residues" evidence="1">
    <location>
        <begin position="371"/>
        <end position="381"/>
    </location>
</feature>
<evidence type="ECO:0000256" key="1">
    <source>
        <dbReference type="SAM" id="MobiDB-lite"/>
    </source>
</evidence>
<evidence type="ECO:0000313" key="3">
    <source>
        <dbReference type="Proteomes" id="UP001190640"/>
    </source>
</evidence>
<dbReference type="PANTHER" id="PTHR46345:SF7">
    <property type="entry name" value="FH2 DOMAIN CONTAINING 3-RELATED"/>
    <property type="match status" value="1"/>
</dbReference>
<gene>
    <name evidence="4" type="primary">LOC129326653</name>
</gene>
<dbReference type="PANTHER" id="PTHR46345">
    <property type="entry name" value="INVERTED FORMIN-2"/>
    <property type="match status" value="1"/>
</dbReference>
<dbReference type="RefSeq" id="XP_054830915.1">
    <property type="nucleotide sequence ID" value="XM_054974940.1"/>
</dbReference>
<proteinExistence type="predicted"/>
<dbReference type="SMART" id="SM00498">
    <property type="entry name" value="FH2"/>
    <property type="match status" value="1"/>
</dbReference>
<organism evidence="3 4">
    <name type="scientific">Eublepharis macularius</name>
    <name type="common">Leopard gecko</name>
    <name type="synonym">Cyrtodactylus macularius</name>
    <dbReference type="NCBI Taxonomy" id="481883"/>
    <lineage>
        <taxon>Eukaryota</taxon>
        <taxon>Metazoa</taxon>
        <taxon>Chordata</taxon>
        <taxon>Craniata</taxon>
        <taxon>Vertebrata</taxon>
        <taxon>Euteleostomi</taxon>
        <taxon>Lepidosauria</taxon>
        <taxon>Squamata</taxon>
        <taxon>Bifurcata</taxon>
        <taxon>Gekkota</taxon>
        <taxon>Eublepharidae</taxon>
        <taxon>Eublepharinae</taxon>
        <taxon>Eublepharis</taxon>
    </lineage>
</organism>
<dbReference type="PROSITE" id="PS51444">
    <property type="entry name" value="FH2"/>
    <property type="match status" value="1"/>
</dbReference>
<accession>A0AA97KTE3</accession>
<name>A0AA97KTE3_EUBMA</name>
<dbReference type="Proteomes" id="UP001190640">
    <property type="component" value="Chromosome 3"/>
</dbReference>
<reference evidence="4" key="1">
    <citation type="submission" date="2025-08" db="UniProtKB">
        <authorList>
            <consortium name="RefSeq"/>
        </authorList>
    </citation>
    <scope>IDENTIFICATION</scope>
    <source>
        <tissue evidence="4">Blood</tissue>
    </source>
</reference>
<feature type="region of interest" description="Disordered" evidence="1">
    <location>
        <begin position="254"/>
        <end position="279"/>
    </location>
</feature>
<dbReference type="AlphaFoldDB" id="A0AA97KTE3"/>